<evidence type="ECO:0000313" key="2">
    <source>
        <dbReference type="EMBL" id="KAK4466421.1"/>
    </source>
</evidence>
<keyword evidence="1" id="KW-0812">Transmembrane</keyword>
<proteinExistence type="predicted"/>
<keyword evidence="1" id="KW-0472">Membrane</keyword>
<gene>
    <name evidence="2" type="ORF">QBC42DRAFT_259512</name>
</gene>
<sequence length="85" mass="9887">MDIVYLSQSNNSFPALPCYTLIYIHTYILNIVKPRLSLVNSQPIFFFSTTFSHIFSLPPSFFFFTLDTASSLDLFVFGPFHYFIQ</sequence>
<protein>
    <submittedName>
        <fullName evidence="2">Uncharacterized protein</fullName>
    </submittedName>
</protein>
<keyword evidence="3" id="KW-1185">Reference proteome</keyword>
<evidence type="ECO:0000313" key="3">
    <source>
        <dbReference type="Proteomes" id="UP001321749"/>
    </source>
</evidence>
<feature type="transmembrane region" description="Helical" evidence="1">
    <location>
        <begin position="44"/>
        <end position="66"/>
    </location>
</feature>
<name>A0AAV9I0B3_9PEZI</name>
<dbReference type="EMBL" id="MU864932">
    <property type="protein sequence ID" value="KAK4466421.1"/>
    <property type="molecule type" value="Genomic_DNA"/>
</dbReference>
<dbReference type="AlphaFoldDB" id="A0AAV9I0B3"/>
<organism evidence="2 3">
    <name type="scientific">Cladorrhinum samala</name>
    <dbReference type="NCBI Taxonomy" id="585594"/>
    <lineage>
        <taxon>Eukaryota</taxon>
        <taxon>Fungi</taxon>
        <taxon>Dikarya</taxon>
        <taxon>Ascomycota</taxon>
        <taxon>Pezizomycotina</taxon>
        <taxon>Sordariomycetes</taxon>
        <taxon>Sordariomycetidae</taxon>
        <taxon>Sordariales</taxon>
        <taxon>Podosporaceae</taxon>
        <taxon>Cladorrhinum</taxon>
    </lineage>
</organism>
<reference evidence="2" key="1">
    <citation type="journal article" date="2023" name="Mol. Phylogenet. Evol.">
        <title>Genome-scale phylogeny and comparative genomics of the fungal order Sordariales.</title>
        <authorList>
            <person name="Hensen N."/>
            <person name="Bonometti L."/>
            <person name="Westerberg I."/>
            <person name="Brannstrom I.O."/>
            <person name="Guillou S."/>
            <person name="Cros-Aarteil S."/>
            <person name="Calhoun S."/>
            <person name="Haridas S."/>
            <person name="Kuo A."/>
            <person name="Mondo S."/>
            <person name="Pangilinan J."/>
            <person name="Riley R."/>
            <person name="LaButti K."/>
            <person name="Andreopoulos B."/>
            <person name="Lipzen A."/>
            <person name="Chen C."/>
            <person name="Yan M."/>
            <person name="Daum C."/>
            <person name="Ng V."/>
            <person name="Clum A."/>
            <person name="Steindorff A."/>
            <person name="Ohm R.A."/>
            <person name="Martin F."/>
            <person name="Silar P."/>
            <person name="Natvig D.O."/>
            <person name="Lalanne C."/>
            <person name="Gautier V."/>
            <person name="Ament-Velasquez S.L."/>
            <person name="Kruys A."/>
            <person name="Hutchinson M.I."/>
            <person name="Powell A.J."/>
            <person name="Barry K."/>
            <person name="Miller A.N."/>
            <person name="Grigoriev I.V."/>
            <person name="Debuchy R."/>
            <person name="Gladieux P."/>
            <person name="Hiltunen Thoren M."/>
            <person name="Johannesson H."/>
        </authorList>
    </citation>
    <scope>NUCLEOTIDE SEQUENCE</scope>
    <source>
        <strain evidence="2">PSN324</strain>
    </source>
</reference>
<feature type="transmembrane region" description="Helical" evidence="1">
    <location>
        <begin position="12"/>
        <end position="32"/>
    </location>
</feature>
<evidence type="ECO:0000256" key="1">
    <source>
        <dbReference type="SAM" id="Phobius"/>
    </source>
</evidence>
<accession>A0AAV9I0B3</accession>
<comment type="caution">
    <text evidence="2">The sequence shown here is derived from an EMBL/GenBank/DDBJ whole genome shotgun (WGS) entry which is preliminary data.</text>
</comment>
<keyword evidence="1" id="KW-1133">Transmembrane helix</keyword>
<reference evidence="2" key="2">
    <citation type="submission" date="2023-06" db="EMBL/GenBank/DDBJ databases">
        <authorList>
            <consortium name="Lawrence Berkeley National Laboratory"/>
            <person name="Mondo S.J."/>
            <person name="Hensen N."/>
            <person name="Bonometti L."/>
            <person name="Westerberg I."/>
            <person name="Brannstrom I.O."/>
            <person name="Guillou S."/>
            <person name="Cros-Aarteil S."/>
            <person name="Calhoun S."/>
            <person name="Haridas S."/>
            <person name="Kuo A."/>
            <person name="Pangilinan J."/>
            <person name="Riley R."/>
            <person name="Labutti K."/>
            <person name="Andreopoulos B."/>
            <person name="Lipzen A."/>
            <person name="Chen C."/>
            <person name="Yanf M."/>
            <person name="Daum C."/>
            <person name="Ng V."/>
            <person name="Clum A."/>
            <person name="Steindorff A."/>
            <person name="Ohm R."/>
            <person name="Martin F."/>
            <person name="Silar P."/>
            <person name="Natvig D."/>
            <person name="Lalanne C."/>
            <person name="Gautier V."/>
            <person name="Ament-Velasquez S.L."/>
            <person name="Kruys A."/>
            <person name="Hutchinson M.I."/>
            <person name="Powell A.J."/>
            <person name="Barry K."/>
            <person name="Miller A.N."/>
            <person name="Grigoriev I.V."/>
            <person name="Debuchy R."/>
            <person name="Gladieux P."/>
            <person name="Thoren M.H."/>
            <person name="Johannesson H."/>
        </authorList>
    </citation>
    <scope>NUCLEOTIDE SEQUENCE</scope>
    <source>
        <strain evidence="2">PSN324</strain>
    </source>
</reference>
<dbReference type="Proteomes" id="UP001321749">
    <property type="component" value="Unassembled WGS sequence"/>
</dbReference>